<dbReference type="AlphaFoldDB" id="A0A2T1D5X0"/>
<gene>
    <name evidence="2" type="ORF">C7B65_23445</name>
</gene>
<reference evidence="2 3" key="1">
    <citation type="submission" date="2018-02" db="EMBL/GenBank/DDBJ databases">
        <authorList>
            <person name="Cohen D.B."/>
            <person name="Kent A.D."/>
        </authorList>
    </citation>
    <scope>NUCLEOTIDE SEQUENCE [LARGE SCALE GENOMIC DNA]</scope>
    <source>
        <strain evidence="2 3">ULC007</strain>
    </source>
</reference>
<evidence type="ECO:0000313" key="3">
    <source>
        <dbReference type="Proteomes" id="UP000238634"/>
    </source>
</evidence>
<feature type="region of interest" description="Disordered" evidence="1">
    <location>
        <begin position="72"/>
        <end position="98"/>
    </location>
</feature>
<dbReference type="SUPFAM" id="SSF48452">
    <property type="entry name" value="TPR-like"/>
    <property type="match status" value="1"/>
</dbReference>
<evidence type="ECO:0000256" key="1">
    <source>
        <dbReference type="SAM" id="MobiDB-lite"/>
    </source>
</evidence>
<organism evidence="2 3">
    <name type="scientific">Phormidesmis priestleyi ULC007</name>
    <dbReference type="NCBI Taxonomy" id="1920490"/>
    <lineage>
        <taxon>Bacteria</taxon>
        <taxon>Bacillati</taxon>
        <taxon>Cyanobacteriota</taxon>
        <taxon>Cyanophyceae</taxon>
        <taxon>Leptolyngbyales</taxon>
        <taxon>Leptolyngbyaceae</taxon>
        <taxon>Phormidesmis</taxon>
    </lineage>
</organism>
<dbReference type="RefSeq" id="WP_073074887.1">
    <property type="nucleotide sequence ID" value="NZ_MPPI01000049.1"/>
</dbReference>
<proteinExistence type="predicted"/>
<name>A0A2T1D5X0_9CYAN</name>
<dbReference type="OrthoDB" id="5477554at2"/>
<accession>A0A2T1D5X0</accession>
<dbReference type="Proteomes" id="UP000238634">
    <property type="component" value="Unassembled WGS sequence"/>
</dbReference>
<dbReference type="STRING" id="1920490.GCA_001895925_05412"/>
<comment type="caution">
    <text evidence="2">The sequence shown here is derived from an EMBL/GenBank/DDBJ whole genome shotgun (WGS) entry which is preliminary data.</text>
</comment>
<keyword evidence="3" id="KW-1185">Reference proteome</keyword>
<dbReference type="InterPro" id="IPR011990">
    <property type="entry name" value="TPR-like_helical_dom_sf"/>
</dbReference>
<reference evidence="2 3" key="2">
    <citation type="submission" date="2018-03" db="EMBL/GenBank/DDBJ databases">
        <title>The ancient ancestry and fast evolution of plastids.</title>
        <authorList>
            <person name="Moore K.R."/>
            <person name="Magnabosco C."/>
            <person name="Momper L."/>
            <person name="Gold D.A."/>
            <person name="Bosak T."/>
            <person name="Fournier G.P."/>
        </authorList>
    </citation>
    <scope>NUCLEOTIDE SEQUENCE [LARGE SCALE GENOMIC DNA]</scope>
    <source>
        <strain evidence="2 3">ULC007</strain>
    </source>
</reference>
<dbReference type="EMBL" id="PVWG01000052">
    <property type="protein sequence ID" value="PSB15847.1"/>
    <property type="molecule type" value="Genomic_DNA"/>
</dbReference>
<protein>
    <submittedName>
        <fullName evidence="2">Tetratricopeptide repeat protein</fullName>
    </submittedName>
</protein>
<evidence type="ECO:0000313" key="2">
    <source>
        <dbReference type="EMBL" id="PSB15847.1"/>
    </source>
</evidence>
<dbReference type="Gene3D" id="1.25.40.10">
    <property type="entry name" value="Tetratricopeptide repeat domain"/>
    <property type="match status" value="1"/>
</dbReference>
<sequence length="98" mass="11127">MSDSEAKQLLQDGDKLYAQGDYYSAIDAYSRALETYQEIGDLNGEAETFSRIAKVYQSFSEWASYDAEKLHFCAPDDPGQQPTDPRQPKSPQPKSRKR</sequence>